<organism evidence="1 2">
    <name type="scientific">Insolitispirillum peregrinum</name>
    <dbReference type="NCBI Taxonomy" id="80876"/>
    <lineage>
        <taxon>Bacteria</taxon>
        <taxon>Pseudomonadati</taxon>
        <taxon>Pseudomonadota</taxon>
        <taxon>Alphaproteobacteria</taxon>
        <taxon>Rhodospirillales</taxon>
        <taxon>Novispirillaceae</taxon>
        <taxon>Insolitispirillum</taxon>
    </lineage>
</organism>
<protein>
    <submittedName>
        <fullName evidence="1">Uncharacterized protein</fullName>
    </submittedName>
</protein>
<keyword evidence="2" id="KW-1185">Reference proteome</keyword>
<dbReference type="AlphaFoldDB" id="A0A1N7LGL5"/>
<dbReference type="RefSeq" id="WP_245821372.1">
    <property type="nucleotide sequence ID" value="NZ_FTOA01000003.1"/>
</dbReference>
<dbReference type="STRING" id="80876.SAMN05421779_103317"/>
<reference evidence="1 2" key="1">
    <citation type="submission" date="2017-01" db="EMBL/GenBank/DDBJ databases">
        <authorList>
            <person name="Mah S.A."/>
            <person name="Swanson W.J."/>
            <person name="Moy G.W."/>
            <person name="Vacquier V.D."/>
        </authorList>
    </citation>
    <scope>NUCLEOTIDE SEQUENCE [LARGE SCALE GENOMIC DNA]</scope>
    <source>
        <strain evidence="1 2">DSM 11589</strain>
    </source>
</reference>
<dbReference type="EMBL" id="FTOA01000003">
    <property type="protein sequence ID" value="SIS72972.1"/>
    <property type="molecule type" value="Genomic_DNA"/>
</dbReference>
<sequence length="69" mass="7423">MVTMTDDQRAVLAHVVTDPDGWLAHAVDALGEAGAQSALEAKVSRWQADYLAALADEGGAYRPRAKREE</sequence>
<gene>
    <name evidence="1" type="ORF">SAMN05421779_103317</name>
</gene>
<evidence type="ECO:0000313" key="1">
    <source>
        <dbReference type="EMBL" id="SIS72972.1"/>
    </source>
</evidence>
<proteinExistence type="predicted"/>
<name>A0A1N7LGL5_9PROT</name>
<dbReference type="Proteomes" id="UP000185678">
    <property type="component" value="Unassembled WGS sequence"/>
</dbReference>
<accession>A0A1N7LGL5</accession>
<evidence type="ECO:0000313" key="2">
    <source>
        <dbReference type="Proteomes" id="UP000185678"/>
    </source>
</evidence>